<dbReference type="KEGG" id="pmf:P9303_28211"/>
<gene>
    <name evidence="2" type="ordered locus">P9303_28211</name>
</gene>
<feature type="transmembrane region" description="Helical" evidence="1">
    <location>
        <begin position="168"/>
        <end position="184"/>
    </location>
</feature>
<feature type="transmembrane region" description="Helical" evidence="1">
    <location>
        <begin position="80"/>
        <end position="96"/>
    </location>
</feature>
<evidence type="ECO:0000313" key="3">
    <source>
        <dbReference type="Proteomes" id="UP000002274"/>
    </source>
</evidence>
<accession>A2CDJ1</accession>
<protein>
    <submittedName>
        <fullName evidence="2">Uncharacterized protein</fullName>
    </submittedName>
</protein>
<dbReference type="AlphaFoldDB" id="A2CDJ1"/>
<dbReference type="EMBL" id="CP000554">
    <property type="protein sequence ID" value="ABM79551.1"/>
    <property type="molecule type" value="Genomic_DNA"/>
</dbReference>
<feature type="transmembrane region" description="Helical" evidence="1">
    <location>
        <begin position="20"/>
        <end position="42"/>
    </location>
</feature>
<name>A2CDJ1_PROM3</name>
<organism evidence="2 3">
    <name type="scientific">Prochlorococcus marinus (strain MIT 9303)</name>
    <dbReference type="NCBI Taxonomy" id="59922"/>
    <lineage>
        <taxon>Bacteria</taxon>
        <taxon>Bacillati</taxon>
        <taxon>Cyanobacteriota</taxon>
        <taxon>Cyanophyceae</taxon>
        <taxon>Synechococcales</taxon>
        <taxon>Prochlorococcaceae</taxon>
        <taxon>Prochlorococcus</taxon>
    </lineage>
</organism>
<feature type="transmembrane region" description="Helical" evidence="1">
    <location>
        <begin position="48"/>
        <end position="68"/>
    </location>
</feature>
<dbReference type="HOGENOM" id="CLU_1223867_0_0_3"/>
<dbReference type="Proteomes" id="UP000002274">
    <property type="component" value="Chromosome"/>
</dbReference>
<dbReference type="TCDB" id="9.B.175.1.2">
    <property type="family name" value="the putative uncharacterized transporter-1 (put1) family"/>
</dbReference>
<keyword evidence="1" id="KW-0472">Membrane</keyword>
<feature type="transmembrane region" description="Helical" evidence="1">
    <location>
        <begin position="204"/>
        <end position="222"/>
    </location>
</feature>
<proteinExistence type="predicted"/>
<keyword evidence="1" id="KW-1133">Transmembrane helix</keyword>
<keyword evidence="1" id="KW-0812">Transmembrane</keyword>
<evidence type="ECO:0000313" key="2">
    <source>
        <dbReference type="EMBL" id="ABM79551.1"/>
    </source>
</evidence>
<reference evidence="2 3" key="1">
    <citation type="journal article" date="2007" name="PLoS Genet.">
        <title>Patterns and implications of gene gain and loss in the evolution of Prochlorococcus.</title>
        <authorList>
            <person name="Kettler G.C."/>
            <person name="Martiny A.C."/>
            <person name="Huang K."/>
            <person name="Zucker J."/>
            <person name="Coleman M.L."/>
            <person name="Rodrigue S."/>
            <person name="Chen F."/>
            <person name="Lapidus A."/>
            <person name="Ferriera S."/>
            <person name="Johnson J."/>
            <person name="Steglich C."/>
            <person name="Church G.M."/>
            <person name="Richardson P."/>
            <person name="Chisholm S.W."/>
        </authorList>
    </citation>
    <scope>NUCLEOTIDE SEQUENCE [LARGE SCALE GENOMIC DNA]</scope>
    <source>
        <strain evidence="2 3">MIT 9303</strain>
    </source>
</reference>
<feature type="transmembrane region" description="Helical" evidence="1">
    <location>
        <begin position="133"/>
        <end position="152"/>
    </location>
</feature>
<evidence type="ECO:0000256" key="1">
    <source>
        <dbReference type="SAM" id="Phobius"/>
    </source>
</evidence>
<sequence>MHMPSWLHRVRSAEKAPFIFLFFVYFACSYRPLGSLIVDNILLKEDRLLESLSAIFLLSSSILLLLSARQAKSNRQFKNHSSRLLILATAIFFWFAEEISWGRRILNFNVQFIEAINSQGDTTIHNLNFIQTYLHYAYFFVFTIVAILCIAPRKKSSAAFNLLPSNKLFYYFFLPAIFYLIGQIMRDIPLEINGYTFERQYTHILQEAYEFLLALGVLKFSIEKFKTMSKINSLEPNPQKQLNNQIDTSNL</sequence>